<dbReference type="GO" id="GO:0009279">
    <property type="term" value="C:cell outer membrane"/>
    <property type="evidence" value="ECO:0007669"/>
    <property type="project" value="UniProtKB-SubCell"/>
</dbReference>
<dbReference type="Proteomes" id="UP000522313">
    <property type="component" value="Unassembled WGS sequence"/>
</dbReference>
<gene>
    <name evidence="18" type="ORF">F4693_003142</name>
</gene>
<dbReference type="Gene3D" id="2.170.130.10">
    <property type="entry name" value="TonB-dependent receptor, plug domain"/>
    <property type="match status" value="1"/>
</dbReference>
<evidence type="ECO:0000256" key="7">
    <source>
        <dbReference type="ARBA" id="ARBA00023004"/>
    </source>
</evidence>
<keyword evidence="7" id="KW-0408">Iron</keyword>
<feature type="domain" description="TonB-dependent receptor-like beta-barrel" evidence="16">
    <location>
        <begin position="340"/>
        <end position="817"/>
    </location>
</feature>
<dbReference type="InterPro" id="IPR000531">
    <property type="entry name" value="Beta-barrel_TonB"/>
</dbReference>
<keyword evidence="10 12" id="KW-0472">Membrane</keyword>
<evidence type="ECO:0000256" key="5">
    <source>
        <dbReference type="ARBA" id="ARBA00022692"/>
    </source>
</evidence>
<keyword evidence="9 13" id="KW-0798">TonB box</keyword>
<dbReference type="Pfam" id="PF07715">
    <property type="entry name" value="Plug"/>
    <property type="match status" value="1"/>
</dbReference>
<evidence type="ECO:0000256" key="4">
    <source>
        <dbReference type="ARBA" id="ARBA00022496"/>
    </source>
</evidence>
<comment type="subcellular location">
    <subcellularLocation>
        <location evidence="1 12">Cell outer membrane</location>
        <topology evidence="1 12">Multi-pass membrane protein</topology>
    </subcellularLocation>
</comment>
<keyword evidence="2 12" id="KW-0813">Transport</keyword>
<keyword evidence="5 12" id="KW-0812">Transmembrane</keyword>
<dbReference type="EMBL" id="JACHBT010000018">
    <property type="protein sequence ID" value="MBB6506145.1"/>
    <property type="molecule type" value="Genomic_DNA"/>
</dbReference>
<dbReference type="PANTHER" id="PTHR32552">
    <property type="entry name" value="FERRICHROME IRON RECEPTOR-RELATED"/>
    <property type="match status" value="1"/>
</dbReference>
<evidence type="ECO:0000259" key="16">
    <source>
        <dbReference type="Pfam" id="PF00593"/>
    </source>
</evidence>
<evidence type="ECO:0000256" key="13">
    <source>
        <dbReference type="RuleBase" id="RU003357"/>
    </source>
</evidence>
<keyword evidence="18" id="KW-0675">Receptor</keyword>
<evidence type="ECO:0000256" key="10">
    <source>
        <dbReference type="ARBA" id="ARBA00023136"/>
    </source>
</evidence>
<reference evidence="18 19" key="1">
    <citation type="submission" date="2020-08" db="EMBL/GenBank/DDBJ databases">
        <title>The Agave Microbiome: Exploring the role of microbial communities in plant adaptations to desert environments.</title>
        <authorList>
            <person name="Partida-Martinez L.P."/>
        </authorList>
    </citation>
    <scope>NUCLEOTIDE SEQUENCE [LARGE SCALE GENOMIC DNA]</scope>
    <source>
        <strain evidence="18 19">AS3.13</strain>
    </source>
</reference>
<comment type="similarity">
    <text evidence="12 13">Belongs to the TonB-dependent receptor family.</text>
</comment>
<evidence type="ECO:0000256" key="2">
    <source>
        <dbReference type="ARBA" id="ARBA00022448"/>
    </source>
</evidence>
<dbReference type="Gene3D" id="2.40.170.20">
    <property type="entry name" value="TonB-dependent receptor, beta-barrel domain"/>
    <property type="match status" value="1"/>
</dbReference>
<dbReference type="SUPFAM" id="SSF56935">
    <property type="entry name" value="Porins"/>
    <property type="match status" value="1"/>
</dbReference>
<dbReference type="Pfam" id="PF00593">
    <property type="entry name" value="TonB_dep_Rec_b-barrel"/>
    <property type="match status" value="1"/>
</dbReference>
<reference evidence="18 19" key="2">
    <citation type="submission" date="2020-08" db="EMBL/GenBank/DDBJ databases">
        <authorList>
            <person name="Partida-Martinez L."/>
            <person name="Huntemann M."/>
            <person name="Clum A."/>
            <person name="Wang J."/>
            <person name="Palaniappan K."/>
            <person name="Ritter S."/>
            <person name="Chen I.-M."/>
            <person name="Stamatis D."/>
            <person name="Reddy T."/>
            <person name="O'Malley R."/>
            <person name="Daum C."/>
            <person name="Shapiro N."/>
            <person name="Ivanova N."/>
            <person name="Kyrpides N."/>
            <person name="Woyke T."/>
        </authorList>
    </citation>
    <scope>NUCLEOTIDE SEQUENCE [LARGE SCALE GENOMIC DNA]</scope>
    <source>
        <strain evidence="18 19">AS3.13</strain>
    </source>
</reference>
<dbReference type="InterPro" id="IPR036942">
    <property type="entry name" value="Beta-barrel_TonB_sf"/>
</dbReference>
<evidence type="ECO:0000256" key="14">
    <source>
        <dbReference type="SAM" id="MobiDB-lite"/>
    </source>
</evidence>
<evidence type="ECO:0000256" key="15">
    <source>
        <dbReference type="SAM" id="SignalP"/>
    </source>
</evidence>
<feature type="domain" description="TonB-dependent receptor plug" evidence="17">
    <location>
        <begin position="80"/>
        <end position="187"/>
    </location>
</feature>
<keyword evidence="3 12" id="KW-1134">Transmembrane beta strand</keyword>
<evidence type="ECO:0000256" key="12">
    <source>
        <dbReference type="PROSITE-ProRule" id="PRU01360"/>
    </source>
</evidence>
<dbReference type="GO" id="GO:0015344">
    <property type="term" value="F:siderophore uptake transmembrane transporter activity"/>
    <property type="evidence" value="ECO:0007669"/>
    <property type="project" value="TreeGrafter"/>
</dbReference>
<keyword evidence="6 15" id="KW-0732">Signal</keyword>
<evidence type="ECO:0000256" key="8">
    <source>
        <dbReference type="ARBA" id="ARBA00023065"/>
    </source>
</evidence>
<feature type="signal peptide" evidence="15">
    <location>
        <begin position="1"/>
        <end position="33"/>
    </location>
</feature>
<dbReference type="PROSITE" id="PS52016">
    <property type="entry name" value="TONB_DEPENDENT_REC_3"/>
    <property type="match status" value="1"/>
</dbReference>
<protein>
    <submittedName>
        <fullName evidence="18">Outer membrane receptor protein involved in Fe transport</fullName>
    </submittedName>
</protein>
<dbReference type="InterPro" id="IPR037066">
    <property type="entry name" value="Plug_dom_sf"/>
</dbReference>
<evidence type="ECO:0000256" key="1">
    <source>
        <dbReference type="ARBA" id="ARBA00004571"/>
    </source>
</evidence>
<evidence type="ECO:0000256" key="6">
    <source>
        <dbReference type="ARBA" id="ARBA00022729"/>
    </source>
</evidence>
<keyword evidence="11 12" id="KW-0998">Cell outer membrane</keyword>
<evidence type="ECO:0000259" key="17">
    <source>
        <dbReference type="Pfam" id="PF07715"/>
    </source>
</evidence>
<organism evidence="18 19">
    <name type="scientific">Sphingomonas endophytica</name>
    <dbReference type="NCBI Taxonomy" id="869719"/>
    <lineage>
        <taxon>Bacteria</taxon>
        <taxon>Pseudomonadati</taxon>
        <taxon>Pseudomonadota</taxon>
        <taxon>Alphaproteobacteria</taxon>
        <taxon>Sphingomonadales</taxon>
        <taxon>Sphingomonadaceae</taxon>
        <taxon>Sphingomonas</taxon>
    </lineage>
</organism>
<feature type="chain" id="PRO_5031010950" evidence="15">
    <location>
        <begin position="34"/>
        <end position="860"/>
    </location>
</feature>
<dbReference type="AlphaFoldDB" id="A0A7X0JF71"/>
<name>A0A7X0JF71_9SPHN</name>
<proteinExistence type="inferred from homology"/>
<evidence type="ECO:0000256" key="9">
    <source>
        <dbReference type="ARBA" id="ARBA00023077"/>
    </source>
</evidence>
<dbReference type="InterPro" id="IPR012910">
    <property type="entry name" value="Plug_dom"/>
</dbReference>
<keyword evidence="4" id="KW-0410">Iron transport</keyword>
<keyword evidence="8" id="KW-0406">Ion transport</keyword>
<evidence type="ECO:0000256" key="11">
    <source>
        <dbReference type="ARBA" id="ARBA00023237"/>
    </source>
</evidence>
<evidence type="ECO:0000313" key="18">
    <source>
        <dbReference type="EMBL" id="MBB6506145.1"/>
    </source>
</evidence>
<dbReference type="InterPro" id="IPR039426">
    <property type="entry name" value="TonB-dep_rcpt-like"/>
</dbReference>
<evidence type="ECO:0000256" key="3">
    <source>
        <dbReference type="ARBA" id="ARBA00022452"/>
    </source>
</evidence>
<sequence>MIVIAKSMLLRNTHLTAFATATCLLMTPFAVEAQAVSTQADSTAPAPDTTQADAPATTTADETTGSDIIVTGSARRQRRFDVSYAVNSLGQDDVKRLAPLNFADLLGKLPGIQVEATGGEVQNVTRIRGIPTDDGYAVFQQDGLPLFHDINGNFFRGDSLNRYDLMTERVEVVRGGPAPIFASQAAAIVNNITVTGSETPRGKVQMTVGTTDLYRLDAMQSGPLGERTYYAIGGFLRRDGGQRDNGFPNDRGGQIRANIKHDLDNGSVRLSVNYLNDHNTFYLPIPVADPRNPSVSLDPFIDFFHGTLNSPAFRGVTLKYRDAAGVTQSETRDLADGRHMEYGNVGLQYDAEFSGWQLAVRAGYTKGRLNFDALYSTSNPVDATTFANGFRAAANTAFGTAVTPVARLGYALSGSNGATAYDPYGASGLVVQAQYRGVGSSFYSGQGDVSVTRKFETGFGTHDLRLGGYASAYGLTNKAVYQDYLMEVRGQPRTLDLVAYDANNNVLGYVTDKGVLRYGTTLNQGDVDSTVYSLYANDTWEVVPGLRVDGGIRQEWYHIDGYGLTTATNGVNLGDPATLADNAVRTFDGGRQSRKDNPTATNWTLGVNYDVSDHFGGYVRASHLEVPPQSSSYYNINPVLVKTQADQYEAGLKASFGRNYLYLTGFYTKFDPFNASFVAFNPATGRNDQAVPFIGQAEVKGVEVDGTLAPARWFFVSGSFTYQDPQYKNLQNSSGADPSAVNGNQIIREPKVFGNVRPTFSFDAGGDQVEVYGRYEYIGRRYVDLLNRTGLPSYNTFGLGGTLTHNGFQFQVVGDNIFNNKGLTEGNPRTDQLDGQASSDAIYGRPIFGRSVRFIVSKAW</sequence>
<accession>A0A7X0JF71</accession>
<comment type="caution">
    <text evidence="18">The sequence shown here is derived from an EMBL/GenBank/DDBJ whole genome shotgun (WGS) entry which is preliminary data.</text>
</comment>
<evidence type="ECO:0000313" key="19">
    <source>
        <dbReference type="Proteomes" id="UP000522313"/>
    </source>
</evidence>
<dbReference type="PANTHER" id="PTHR32552:SF89">
    <property type="entry name" value="CATECHOLATE SIDEROPHORE RECEPTOR FIU"/>
    <property type="match status" value="1"/>
</dbReference>
<feature type="region of interest" description="Disordered" evidence="14">
    <location>
        <begin position="40"/>
        <end position="63"/>
    </location>
</feature>